<dbReference type="InterPro" id="IPR043502">
    <property type="entry name" value="DNA/RNA_pol_sf"/>
</dbReference>
<evidence type="ECO:0000256" key="5">
    <source>
        <dbReference type="ARBA" id="ARBA00022723"/>
    </source>
</evidence>
<dbReference type="InterPro" id="IPR056924">
    <property type="entry name" value="SH3_Tf2-1"/>
</dbReference>
<evidence type="ECO:0000259" key="17">
    <source>
        <dbReference type="PROSITE" id="PS50878"/>
    </source>
</evidence>
<evidence type="ECO:0000313" key="19">
    <source>
        <dbReference type="EMBL" id="KAL0368101.1"/>
    </source>
</evidence>
<comment type="caution">
    <text evidence="19">The sequence shown here is derived from an EMBL/GenBank/DDBJ whole genome shotgun (WGS) entry which is preliminary data.</text>
</comment>
<dbReference type="AlphaFoldDB" id="A0AAW2QK74"/>
<keyword evidence="3" id="KW-0548">Nucleotidyltransferase</keyword>
<feature type="coiled-coil region" evidence="15">
    <location>
        <begin position="525"/>
        <end position="552"/>
    </location>
</feature>
<evidence type="ECO:0000256" key="14">
    <source>
        <dbReference type="ARBA" id="ARBA00023172"/>
    </source>
</evidence>
<protein>
    <submittedName>
        <fullName evidence="19">Transposon Ty3-G Gag-Pol polyprotein</fullName>
    </submittedName>
</protein>
<evidence type="ECO:0000259" key="16">
    <source>
        <dbReference type="PROSITE" id="PS50013"/>
    </source>
</evidence>
<dbReference type="InterPro" id="IPR016197">
    <property type="entry name" value="Chromo-like_dom_sf"/>
</dbReference>
<dbReference type="Gene3D" id="3.10.10.10">
    <property type="entry name" value="HIV Type 1 Reverse Transcriptase, subunit A, domain 1"/>
    <property type="match status" value="1"/>
</dbReference>
<dbReference type="Gene3D" id="3.30.420.10">
    <property type="entry name" value="Ribonuclease H-like superfamily/Ribonuclease H"/>
    <property type="match status" value="1"/>
</dbReference>
<dbReference type="InterPro" id="IPR050951">
    <property type="entry name" value="Retrovirus_Pol_polyprotein"/>
</dbReference>
<evidence type="ECO:0000256" key="13">
    <source>
        <dbReference type="ARBA" id="ARBA00023125"/>
    </source>
</evidence>
<evidence type="ECO:0000256" key="11">
    <source>
        <dbReference type="ARBA" id="ARBA00022918"/>
    </source>
</evidence>
<dbReference type="Pfam" id="PF17921">
    <property type="entry name" value="Integrase_H2C2"/>
    <property type="match status" value="1"/>
</dbReference>
<dbReference type="SUPFAM" id="SSF53098">
    <property type="entry name" value="Ribonuclease H-like"/>
    <property type="match status" value="1"/>
</dbReference>
<evidence type="ECO:0000256" key="1">
    <source>
        <dbReference type="ARBA" id="ARBA00022670"/>
    </source>
</evidence>
<evidence type="ECO:0000256" key="8">
    <source>
        <dbReference type="ARBA" id="ARBA00022801"/>
    </source>
</evidence>
<sequence length="781" mass="89184">MAPAELAELRKQLDGLLEVGLVQPSKAPYGSPVLFQRKQDDLFDKLTKAKYYTKIDLRSGYWQVHAARGDEAKTTCVTRYGYFEFLVMQFGLTNAPATFCNLMNDVLYEYLDRFVVVYLDDIVIYSESLNEHVKHLRAVFQRLREYELSLKQAISSQPVLKLPQFEKSFEVQVDASDQALGSVLVQDKDPVAFESRKLKDAELRYSTHEKEMTAVIHCLDAWRHYLLGTKYMVVTDNVANTYFKTQRKLSPKQARWQEFLGEFDFEWVHRPGKHNDVADALRRKLVEEYVVALTVVEWTGVYANGDVAPTFVEGDPYPQWAGYPGIDRMVALLARRYYWPRMEEDVEAYSISMDFISGFTKVNGIASILVVVDRFSKYGIFIVAPYACPAETAAELFFKNVAKIFGVPQDIVSDRDARFTRRFWTTLFSIMGTELKFSTANHPQTDGQTERVNALVEDYLRHYVSASEQNWVDLLDVAQFNYNLHKSSAMGMSPFELAHGQQPTTPNEISVQKTGGKCPAAYRFARSKQELLDEAKDSLAKAQRRMKKYADMVSRHVEFSVGDQELLKLAPQVLNKISSKSVHRGLIPKYDGPFEVMSKVGSLAYRLKLLDSLKIHPTFHVSFLKKFHQDLLDTARQQTQHAPPVIRKEFEKMVLKILDHRTMGQSKKNRWTDYLVHWLGESEADATWERDVTLWQFEEKLDEYWAASASWHGTVSASGDTVMDNQAEGRWGCQVVACAGRHAAYRGRTGLADARAELGSSALELRSSAESLRMRAVTNGF</sequence>
<dbReference type="GO" id="GO:0004190">
    <property type="term" value="F:aspartic-type endopeptidase activity"/>
    <property type="evidence" value="ECO:0007669"/>
    <property type="project" value="UniProtKB-KW"/>
</dbReference>
<dbReference type="CDD" id="cd00024">
    <property type="entry name" value="CD_CSD"/>
    <property type="match status" value="1"/>
</dbReference>
<evidence type="ECO:0000256" key="12">
    <source>
        <dbReference type="ARBA" id="ARBA00022932"/>
    </source>
</evidence>
<evidence type="ECO:0000256" key="2">
    <source>
        <dbReference type="ARBA" id="ARBA00022679"/>
    </source>
</evidence>
<dbReference type="GO" id="GO:0006508">
    <property type="term" value="P:proteolysis"/>
    <property type="evidence" value="ECO:0007669"/>
    <property type="project" value="UniProtKB-KW"/>
</dbReference>
<evidence type="ECO:0000259" key="18">
    <source>
        <dbReference type="PROSITE" id="PS50994"/>
    </source>
</evidence>
<dbReference type="GO" id="GO:0003887">
    <property type="term" value="F:DNA-directed DNA polymerase activity"/>
    <property type="evidence" value="ECO:0007669"/>
    <property type="project" value="UniProtKB-KW"/>
</dbReference>
<organism evidence="19">
    <name type="scientific">Sesamum calycinum</name>
    <dbReference type="NCBI Taxonomy" id="2727403"/>
    <lineage>
        <taxon>Eukaryota</taxon>
        <taxon>Viridiplantae</taxon>
        <taxon>Streptophyta</taxon>
        <taxon>Embryophyta</taxon>
        <taxon>Tracheophyta</taxon>
        <taxon>Spermatophyta</taxon>
        <taxon>Magnoliopsida</taxon>
        <taxon>eudicotyledons</taxon>
        <taxon>Gunneridae</taxon>
        <taxon>Pentapetalae</taxon>
        <taxon>asterids</taxon>
        <taxon>lamiids</taxon>
        <taxon>Lamiales</taxon>
        <taxon>Pedaliaceae</taxon>
        <taxon>Sesamum</taxon>
    </lineage>
</organism>
<dbReference type="PROSITE" id="PS50013">
    <property type="entry name" value="CHROMO_2"/>
    <property type="match status" value="1"/>
</dbReference>
<keyword evidence="2" id="KW-0808">Transferase</keyword>
<dbReference type="PROSITE" id="PS50994">
    <property type="entry name" value="INTEGRASE"/>
    <property type="match status" value="1"/>
</dbReference>
<keyword evidence="15" id="KW-0175">Coiled coil</keyword>
<dbReference type="InterPro" id="IPR000953">
    <property type="entry name" value="Chromo/chromo_shadow_dom"/>
</dbReference>
<dbReference type="GO" id="GO:0003964">
    <property type="term" value="F:RNA-directed DNA polymerase activity"/>
    <property type="evidence" value="ECO:0007669"/>
    <property type="project" value="UniProtKB-KW"/>
</dbReference>
<dbReference type="Gene3D" id="2.40.50.40">
    <property type="match status" value="1"/>
</dbReference>
<dbReference type="Gene3D" id="1.10.340.70">
    <property type="match status" value="1"/>
</dbReference>
<keyword evidence="7" id="KW-0255">Endonuclease</keyword>
<dbReference type="PANTHER" id="PTHR37984">
    <property type="entry name" value="PROTEIN CBG26694"/>
    <property type="match status" value="1"/>
</dbReference>
<keyword evidence="8" id="KW-0378">Hydrolase</keyword>
<evidence type="ECO:0000256" key="9">
    <source>
        <dbReference type="ARBA" id="ARBA00022842"/>
    </source>
</evidence>
<dbReference type="SUPFAM" id="SSF54160">
    <property type="entry name" value="Chromo domain-like"/>
    <property type="match status" value="1"/>
</dbReference>
<accession>A0AAW2QK74</accession>
<evidence type="ECO:0000256" key="15">
    <source>
        <dbReference type="SAM" id="Coils"/>
    </source>
</evidence>
<feature type="domain" description="Reverse transcriptase" evidence="17">
    <location>
        <begin position="1"/>
        <end position="184"/>
    </location>
</feature>
<dbReference type="InterPro" id="IPR043128">
    <property type="entry name" value="Rev_trsase/Diguanyl_cyclase"/>
</dbReference>
<keyword evidence="10" id="KW-0229">DNA integration</keyword>
<dbReference type="Gene3D" id="3.30.70.270">
    <property type="match status" value="1"/>
</dbReference>
<dbReference type="InterPro" id="IPR036397">
    <property type="entry name" value="RNaseH_sf"/>
</dbReference>
<evidence type="ECO:0000256" key="10">
    <source>
        <dbReference type="ARBA" id="ARBA00022908"/>
    </source>
</evidence>
<dbReference type="Pfam" id="PF00385">
    <property type="entry name" value="Chromo"/>
    <property type="match status" value="1"/>
</dbReference>
<dbReference type="Gene3D" id="3.10.20.370">
    <property type="match status" value="1"/>
</dbReference>
<keyword evidence="13" id="KW-0238">DNA-binding</keyword>
<name>A0AAW2QK74_9LAMI</name>
<dbReference type="GO" id="GO:0003677">
    <property type="term" value="F:DNA binding"/>
    <property type="evidence" value="ECO:0007669"/>
    <property type="project" value="UniProtKB-KW"/>
</dbReference>
<dbReference type="GO" id="GO:0015074">
    <property type="term" value="P:DNA integration"/>
    <property type="evidence" value="ECO:0007669"/>
    <property type="project" value="UniProtKB-KW"/>
</dbReference>
<dbReference type="SUPFAM" id="SSF56672">
    <property type="entry name" value="DNA/RNA polymerases"/>
    <property type="match status" value="1"/>
</dbReference>
<dbReference type="InterPro" id="IPR012337">
    <property type="entry name" value="RNaseH-like_sf"/>
</dbReference>
<proteinExistence type="predicted"/>
<keyword evidence="6" id="KW-0064">Aspartyl protease</keyword>
<evidence type="ECO:0000256" key="7">
    <source>
        <dbReference type="ARBA" id="ARBA00022759"/>
    </source>
</evidence>
<dbReference type="CDD" id="cd09274">
    <property type="entry name" value="RNase_HI_RT_Ty3"/>
    <property type="match status" value="1"/>
</dbReference>
<dbReference type="Pfam" id="PF17917">
    <property type="entry name" value="RT_RNaseH"/>
    <property type="match status" value="1"/>
</dbReference>
<keyword evidence="14" id="KW-0233">DNA recombination</keyword>
<dbReference type="InterPro" id="IPR041588">
    <property type="entry name" value="Integrase_H2C2"/>
</dbReference>
<dbReference type="EMBL" id="JACGWM010000006">
    <property type="protein sequence ID" value="KAL0368101.1"/>
    <property type="molecule type" value="Genomic_DNA"/>
</dbReference>
<dbReference type="Pfam" id="PF24626">
    <property type="entry name" value="SH3_Tf2-1"/>
    <property type="match status" value="1"/>
</dbReference>
<keyword evidence="9" id="KW-0460">Magnesium</keyword>
<dbReference type="InterPro" id="IPR023780">
    <property type="entry name" value="Chromo_domain"/>
</dbReference>
<dbReference type="InterPro" id="IPR000477">
    <property type="entry name" value="RT_dom"/>
</dbReference>
<feature type="domain" description="Integrase catalytic" evidence="18">
    <location>
        <begin position="336"/>
        <end position="502"/>
    </location>
</feature>
<dbReference type="GO" id="GO:0046872">
    <property type="term" value="F:metal ion binding"/>
    <property type="evidence" value="ECO:0007669"/>
    <property type="project" value="UniProtKB-KW"/>
</dbReference>
<reference evidence="19" key="1">
    <citation type="submission" date="2020-06" db="EMBL/GenBank/DDBJ databases">
        <authorList>
            <person name="Li T."/>
            <person name="Hu X."/>
            <person name="Zhang T."/>
            <person name="Song X."/>
            <person name="Zhang H."/>
            <person name="Dai N."/>
            <person name="Sheng W."/>
            <person name="Hou X."/>
            <person name="Wei L."/>
        </authorList>
    </citation>
    <scope>NUCLEOTIDE SEQUENCE</scope>
    <source>
        <strain evidence="19">KEN8</strain>
        <tissue evidence="19">Leaf</tissue>
    </source>
</reference>
<keyword evidence="12" id="KW-0239">DNA-directed DNA polymerase</keyword>
<keyword evidence="1" id="KW-0645">Protease</keyword>
<dbReference type="Pfam" id="PF00078">
    <property type="entry name" value="RVT_1"/>
    <property type="match status" value="1"/>
</dbReference>
<dbReference type="InterPro" id="IPR041373">
    <property type="entry name" value="RT_RNaseH"/>
</dbReference>
<dbReference type="PANTHER" id="PTHR37984:SF5">
    <property type="entry name" value="PROTEIN NYNRIN-LIKE"/>
    <property type="match status" value="1"/>
</dbReference>
<feature type="domain" description="Chromo" evidence="16">
    <location>
        <begin position="648"/>
        <end position="716"/>
    </location>
</feature>
<dbReference type="GO" id="GO:0004519">
    <property type="term" value="F:endonuclease activity"/>
    <property type="evidence" value="ECO:0007669"/>
    <property type="project" value="UniProtKB-KW"/>
</dbReference>
<gene>
    <name evidence="19" type="ORF">Scaly_1029000</name>
</gene>
<reference evidence="19" key="2">
    <citation type="journal article" date="2024" name="Plant">
        <title>Genomic evolution and insights into agronomic trait innovations of Sesamum species.</title>
        <authorList>
            <person name="Miao H."/>
            <person name="Wang L."/>
            <person name="Qu L."/>
            <person name="Liu H."/>
            <person name="Sun Y."/>
            <person name="Le M."/>
            <person name="Wang Q."/>
            <person name="Wei S."/>
            <person name="Zheng Y."/>
            <person name="Lin W."/>
            <person name="Duan Y."/>
            <person name="Cao H."/>
            <person name="Xiong S."/>
            <person name="Wang X."/>
            <person name="Wei L."/>
            <person name="Li C."/>
            <person name="Ma Q."/>
            <person name="Ju M."/>
            <person name="Zhao R."/>
            <person name="Li G."/>
            <person name="Mu C."/>
            <person name="Tian Q."/>
            <person name="Mei H."/>
            <person name="Zhang T."/>
            <person name="Gao T."/>
            <person name="Zhang H."/>
        </authorList>
    </citation>
    <scope>NUCLEOTIDE SEQUENCE</scope>
    <source>
        <strain evidence="19">KEN8</strain>
    </source>
</reference>
<keyword evidence="4" id="KW-0540">Nuclease</keyword>
<evidence type="ECO:0000256" key="6">
    <source>
        <dbReference type="ARBA" id="ARBA00022750"/>
    </source>
</evidence>
<dbReference type="CDD" id="cd01647">
    <property type="entry name" value="RT_LTR"/>
    <property type="match status" value="1"/>
</dbReference>
<dbReference type="InterPro" id="IPR001584">
    <property type="entry name" value="Integrase_cat-core"/>
</dbReference>
<keyword evidence="11" id="KW-0695">RNA-directed DNA polymerase</keyword>
<dbReference type="SMART" id="SM00298">
    <property type="entry name" value="CHROMO"/>
    <property type="match status" value="1"/>
</dbReference>
<dbReference type="GO" id="GO:0006310">
    <property type="term" value="P:DNA recombination"/>
    <property type="evidence" value="ECO:0007669"/>
    <property type="project" value="UniProtKB-KW"/>
</dbReference>
<keyword evidence="5" id="KW-0479">Metal-binding</keyword>
<dbReference type="PROSITE" id="PS50878">
    <property type="entry name" value="RT_POL"/>
    <property type="match status" value="1"/>
</dbReference>
<evidence type="ECO:0000256" key="4">
    <source>
        <dbReference type="ARBA" id="ARBA00022722"/>
    </source>
</evidence>
<evidence type="ECO:0000256" key="3">
    <source>
        <dbReference type="ARBA" id="ARBA00022695"/>
    </source>
</evidence>